<organism evidence="2">
    <name type="scientific">freshwater metagenome</name>
    <dbReference type="NCBI Taxonomy" id="449393"/>
    <lineage>
        <taxon>unclassified sequences</taxon>
        <taxon>metagenomes</taxon>
        <taxon>ecological metagenomes</taxon>
    </lineage>
</organism>
<sequence length="65" mass="6579">MSDNTGRDLHAGSTKLLSAVMILVGAGLVIRTLVLGGGPFAIGVIMGVLFVAAGCGRLWVARKGI</sequence>
<proteinExistence type="predicted"/>
<evidence type="ECO:0000313" key="2">
    <source>
        <dbReference type="EMBL" id="CAB4344673.1"/>
    </source>
</evidence>
<reference evidence="2" key="1">
    <citation type="submission" date="2020-05" db="EMBL/GenBank/DDBJ databases">
        <authorList>
            <person name="Chiriac C."/>
            <person name="Salcher M."/>
            <person name="Ghai R."/>
            <person name="Kavagutti S V."/>
        </authorList>
    </citation>
    <scope>NUCLEOTIDE SEQUENCE</scope>
</reference>
<evidence type="ECO:0000256" key="1">
    <source>
        <dbReference type="SAM" id="Phobius"/>
    </source>
</evidence>
<keyword evidence="1" id="KW-0472">Membrane</keyword>
<name>A0A6J5ZZ57_9ZZZZ</name>
<dbReference type="AlphaFoldDB" id="A0A6J5ZZ57"/>
<dbReference type="EMBL" id="CAESAN010000074">
    <property type="protein sequence ID" value="CAB4344673.1"/>
    <property type="molecule type" value="Genomic_DNA"/>
</dbReference>
<keyword evidence="1" id="KW-1133">Transmembrane helix</keyword>
<protein>
    <submittedName>
        <fullName evidence="2">Unannotated protein</fullName>
    </submittedName>
</protein>
<gene>
    <name evidence="2" type="ORF">UFOPK3547_00969</name>
</gene>
<feature type="transmembrane region" description="Helical" evidence="1">
    <location>
        <begin position="16"/>
        <end position="34"/>
    </location>
</feature>
<keyword evidence="1" id="KW-0812">Transmembrane</keyword>
<feature type="transmembrane region" description="Helical" evidence="1">
    <location>
        <begin position="40"/>
        <end position="60"/>
    </location>
</feature>
<accession>A0A6J5ZZ57</accession>